<accession>A0A327L626</accession>
<evidence type="ECO:0000313" key="3">
    <source>
        <dbReference type="Proteomes" id="UP000249130"/>
    </source>
</evidence>
<proteinExistence type="predicted"/>
<evidence type="ECO:0000256" key="1">
    <source>
        <dbReference type="SAM" id="MobiDB-lite"/>
    </source>
</evidence>
<organism evidence="2 3">
    <name type="scientific">Rhodoplanes roseus</name>
    <dbReference type="NCBI Taxonomy" id="29409"/>
    <lineage>
        <taxon>Bacteria</taxon>
        <taxon>Pseudomonadati</taxon>
        <taxon>Pseudomonadota</taxon>
        <taxon>Alphaproteobacteria</taxon>
        <taxon>Hyphomicrobiales</taxon>
        <taxon>Nitrobacteraceae</taxon>
        <taxon>Rhodoplanes</taxon>
    </lineage>
</organism>
<feature type="region of interest" description="Disordered" evidence="1">
    <location>
        <begin position="1"/>
        <end position="74"/>
    </location>
</feature>
<feature type="compositionally biased region" description="Basic residues" evidence="1">
    <location>
        <begin position="27"/>
        <end position="36"/>
    </location>
</feature>
<dbReference type="EMBL" id="NPEX01000011">
    <property type="protein sequence ID" value="RAI45644.1"/>
    <property type="molecule type" value="Genomic_DNA"/>
</dbReference>
<protein>
    <submittedName>
        <fullName evidence="2">Uncharacterized protein</fullName>
    </submittedName>
</protein>
<evidence type="ECO:0000313" key="2">
    <source>
        <dbReference type="EMBL" id="RAI45644.1"/>
    </source>
</evidence>
<dbReference type="Proteomes" id="UP000249130">
    <property type="component" value="Unassembled WGS sequence"/>
</dbReference>
<sequence length="74" mass="8255">MEPKPAEPPKEAIVAADEDKPAAEKPKRTKKVRKKTRTETGQAPWGGDYRRAEAYPRQGYGPGWGPRPGGFFPY</sequence>
<feature type="compositionally biased region" description="Basic and acidic residues" evidence="1">
    <location>
        <begin position="17"/>
        <end position="26"/>
    </location>
</feature>
<feature type="compositionally biased region" description="Basic and acidic residues" evidence="1">
    <location>
        <begin position="1"/>
        <end position="10"/>
    </location>
</feature>
<gene>
    <name evidence="2" type="ORF">CH341_03115</name>
</gene>
<dbReference type="AlphaFoldDB" id="A0A327L626"/>
<comment type="caution">
    <text evidence="2">The sequence shown here is derived from an EMBL/GenBank/DDBJ whole genome shotgun (WGS) entry which is preliminary data.</text>
</comment>
<reference evidence="2 3" key="1">
    <citation type="submission" date="2017-07" db="EMBL/GenBank/DDBJ databases">
        <title>Draft Genome Sequences of Select Purple Nonsulfur Bacteria.</title>
        <authorList>
            <person name="Lasarre B."/>
            <person name="Mckinlay J.B."/>
        </authorList>
    </citation>
    <scope>NUCLEOTIDE SEQUENCE [LARGE SCALE GENOMIC DNA]</scope>
    <source>
        <strain evidence="2 3">DSM 5909</strain>
    </source>
</reference>
<keyword evidence="3" id="KW-1185">Reference proteome</keyword>
<name>A0A327L626_9BRAD</name>